<feature type="domain" description="Coiled-coil" evidence="2">
    <location>
        <begin position="246"/>
        <end position="413"/>
    </location>
</feature>
<name>A0AAW0ZM96_9HYME</name>
<comment type="caution">
    <text evidence="3">The sequence shown here is derived from an EMBL/GenBank/DDBJ whole genome shotgun (WGS) entry which is preliminary data.</text>
</comment>
<gene>
    <name evidence="3" type="ORF">QLX08_008452</name>
</gene>
<dbReference type="PANTHER" id="PTHR23247:SF2">
    <property type="entry name" value="COILED-COIL DOMAIN-CONTAINING PROTEIN 34"/>
    <property type="match status" value="1"/>
</dbReference>
<dbReference type="PANTHER" id="PTHR23247">
    <property type="entry name" value="NY-REN-41 ANTIGEN L15 -RELATED"/>
    <property type="match status" value="1"/>
</dbReference>
<proteinExistence type="predicted"/>
<reference evidence="3 4" key="1">
    <citation type="submission" date="2024-05" db="EMBL/GenBank/DDBJ databases">
        <title>The nuclear and mitochondrial genome assemblies of Tetragonisca angustula (Apidae: Meliponini), a tiny yet remarkable pollinator in the Neotropics.</title>
        <authorList>
            <person name="Ferrari R."/>
            <person name="Ricardo P.C."/>
            <person name="Dias F.C."/>
            <person name="Araujo N.S."/>
            <person name="Soares D.O."/>
            <person name="Zhou Q.-S."/>
            <person name="Zhu C.-D."/>
            <person name="Coutinho L."/>
            <person name="Airas M.C."/>
            <person name="Batista T.M."/>
        </authorList>
    </citation>
    <scope>NUCLEOTIDE SEQUENCE [LARGE SCALE GENOMIC DNA]</scope>
    <source>
        <strain evidence="3">ASF017062</strain>
        <tissue evidence="3">Abdomen</tissue>
    </source>
</reference>
<dbReference type="Proteomes" id="UP001432146">
    <property type="component" value="Unassembled WGS sequence"/>
</dbReference>
<organism evidence="3 4">
    <name type="scientific">Tetragonisca angustula</name>
    <dbReference type="NCBI Taxonomy" id="166442"/>
    <lineage>
        <taxon>Eukaryota</taxon>
        <taxon>Metazoa</taxon>
        <taxon>Ecdysozoa</taxon>
        <taxon>Arthropoda</taxon>
        <taxon>Hexapoda</taxon>
        <taxon>Insecta</taxon>
        <taxon>Pterygota</taxon>
        <taxon>Neoptera</taxon>
        <taxon>Endopterygota</taxon>
        <taxon>Hymenoptera</taxon>
        <taxon>Apocrita</taxon>
        <taxon>Aculeata</taxon>
        <taxon>Apoidea</taxon>
        <taxon>Anthophila</taxon>
        <taxon>Apidae</taxon>
        <taxon>Tetragonisca</taxon>
    </lineage>
</organism>
<accession>A0AAW0ZM96</accession>
<dbReference type="InterPro" id="IPR025259">
    <property type="entry name" value="CCDC34/181"/>
</dbReference>
<dbReference type="InterPro" id="IPR045323">
    <property type="entry name" value="CCDC34"/>
</dbReference>
<feature type="region of interest" description="Disordered" evidence="1">
    <location>
        <begin position="345"/>
        <end position="406"/>
    </location>
</feature>
<dbReference type="AlphaFoldDB" id="A0AAW0ZM96"/>
<feature type="compositionally biased region" description="Basic and acidic residues" evidence="1">
    <location>
        <begin position="346"/>
        <end position="383"/>
    </location>
</feature>
<dbReference type="Pfam" id="PF13904">
    <property type="entry name" value="CCDC34"/>
    <property type="match status" value="1"/>
</dbReference>
<sequence>MFDSEIDSWYDCKRGDDLNEMQTVNDAENRNDVCPFSCDRSKNFATDDFERRSSRSNGLIRYGTIPASSRSSTEVRFINPAIYAETLNDEDIEREVEIQVKVNPKNDGHPIRNCGDSAGMSDMMSTLSINNDLAVSFMDHAGDQGSAQETYRCYSLNSPTTSASLQSDIVRSKSVTSCKLANRVERRCKIAERTGNSYDVCFTGQIEPEVEQRYTFNGHRIVEVSSSISSMRMSKDGPNESGAVKKITYSEWMRRKQEMARRRKEEEDLAERQREMEEERLAREKQERECRERENFLKWSERKKKEEEKKKAAMEKELKLQKQLKEVEDKTAVVKTLYLRQWARKKKEEEKARRKKEEMKREQEEEERKKRLEESTRAYENWRKMAKNKPKPATQGLLPHQKVKPAYINPTPWQRIVDDTEDIVEENAFNVDRKEQIQLKINNKKSAASYQ</sequence>
<evidence type="ECO:0000313" key="3">
    <source>
        <dbReference type="EMBL" id="KAK9298137.1"/>
    </source>
</evidence>
<evidence type="ECO:0000259" key="2">
    <source>
        <dbReference type="Pfam" id="PF13904"/>
    </source>
</evidence>
<feature type="region of interest" description="Disordered" evidence="1">
    <location>
        <begin position="261"/>
        <end position="285"/>
    </location>
</feature>
<evidence type="ECO:0000313" key="4">
    <source>
        <dbReference type="Proteomes" id="UP001432146"/>
    </source>
</evidence>
<dbReference type="EMBL" id="JAWNGG020000181">
    <property type="protein sequence ID" value="KAK9298137.1"/>
    <property type="molecule type" value="Genomic_DNA"/>
</dbReference>
<protein>
    <recommendedName>
        <fullName evidence="2">Coiled-coil domain-containing protein</fullName>
    </recommendedName>
</protein>
<evidence type="ECO:0000256" key="1">
    <source>
        <dbReference type="SAM" id="MobiDB-lite"/>
    </source>
</evidence>
<keyword evidence="4" id="KW-1185">Reference proteome</keyword>